<comment type="caution">
    <text evidence="2">The sequence shown here is derived from an EMBL/GenBank/DDBJ whole genome shotgun (WGS) entry which is preliminary data.</text>
</comment>
<evidence type="ECO:0000313" key="2">
    <source>
        <dbReference type="EMBL" id="GMA27764.1"/>
    </source>
</evidence>
<dbReference type="PANTHER" id="PTHR48228">
    <property type="entry name" value="SUCCINYL-COA--D-CITRAMALATE COA-TRANSFERASE"/>
    <property type="match status" value="1"/>
</dbReference>
<dbReference type="GO" id="GO:0003824">
    <property type="term" value="F:catalytic activity"/>
    <property type="evidence" value="ECO:0007669"/>
    <property type="project" value="InterPro"/>
</dbReference>
<sequence length="463" mass="48324">MAMSSEDGLLAEVWRDVGGDTMRLVLVQGSSPPPLRAALPVARLVHDAVAAAALAAQELEDSAAPIRIDPVHAATAVTSERWFRHHGEAPRAWHPLSGFRPAADGFVRTHANYPHHHERLLRSLGLTGAADAAALDARIRSMTGAEVERAAAANGALAVAVRTEGEWGASPQGRAGAAGPLVQFERTGARLRWRRGARGSEPRRSPGARRTADAPTVAEGPRAAGAPLAGLRVLDLTRVIAGPVAGRTLALLGADVLRIDPPRLPELGWQHLDTGHGKRSALLDVRSVDGSARFERLLESANVLLLGYRPGALDVEAIVGRHPALVVAELSAWGWSGPWADRRGFDSLVQAASGIAVVEGATDTPSALPAQALDHATGYLLVAAVLRAVAEGGSARIRASLARTAAALLALPRGADAGAATAADAFEPSLVHLHGLTTAQPAFGRRSWPAPPRSWGGDPAAWR</sequence>
<dbReference type="InterPro" id="IPR050509">
    <property type="entry name" value="CoA-transferase_III"/>
</dbReference>
<proteinExistence type="predicted"/>
<evidence type="ECO:0000256" key="1">
    <source>
        <dbReference type="SAM" id="MobiDB-lite"/>
    </source>
</evidence>
<dbReference type="EMBL" id="BSUL01000001">
    <property type="protein sequence ID" value="GMA27764.1"/>
    <property type="molecule type" value="Genomic_DNA"/>
</dbReference>
<protein>
    <submittedName>
        <fullName evidence="2">L-carnitine dehydratase</fullName>
    </submittedName>
</protein>
<accession>A0AA37X8N4</accession>
<dbReference type="Gene3D" id="3.40.50.10540">
    <property type="entry name" value="Crotonobetainyl-coa:carnitine coa-transferase, domain 1"/>
    <property type="match status" value="1"/>
</dbReference>
<dbReference type="Pfam" id="PF02515">
    <property type="entry name" value="CoA_transf_3"/>
    <property type="match status" value="1"/>
</dbReference>
<evidence type="ECO:0000313" key="3">
    <source>
        <dbReference type="Proteomes" id="UP001157160"/>
    </source>
</evidence>
<feature type="region of interest" description="Disordered" evidence="1">
    <location>
        <begin position="443"/>
        <end position="463"/>
    </location>
</feature>
<name>A0AA37X8N4_9MICO</name>
<reference evidence="2 3" key="1">
    <citation type="journal article" date="2014" name="Int. J. Syst. Evol. Microbiol.">
        <title>Complete genome sequence of Corynebacterium casei LMG S-19264T (=DSM 44701T), isolated from a smear-ripened cheese.</title>
        <authorList>
            <consortium name="US DOE Joint Genome Institute (JGI-PGF)"/>
            <person name="Walter F."/>
            <person name="Albersmeier A."/>
            <person name="Kalinowski J."/>
            <person name="Ruckert C."/>
        </authorList>
    </citation>
    <scope>NUCLEOTIDE SEQUENCE [LARGE SCALE GENOMIC DNA]</scope>
    <source>
        <strain evidence="2 3">NBRC 112289</strain>
    </source>
</reference>
<dbReference type="PANTHER" id="PTHR48228:SF4">
    <property type="entry name" value="BLR3030 PROTEIN"/>
    <property type="match status" value="1"/>
</dbReference>
<dbReference type="AlphaFoldDB" id="A0AA37X8N4"/>
<dbReference type="SUPFAM" id="SSF89796">
    <property type="entry name" value="CoA-transferase family III (CaiB/BaiF)"/>
    <property type="match status" value="2"/>
</dbReference>
<organism evidence="2 3">
    <name type="scientific">Arenivirga flava</name>
    <dbReference type="NCBI Taxonomy" id="1930060"/>
    <lineage>
        <taxon>Bacteria</taxon>
        <taxon>Bacillati</taxon>
        <taxon>Actinomycetota</taxon>
        <taxon>Actinomycetes</taxon>
        <taxon>Micrococcales</taxon>
        <taxon>Microbacteriaceae</taxon>
        <taxon>Arenivirga</taxon>
    </lineage>
</organism>
<feature type="region of interest" description="Disordered" evidence="1">
    <location>
        <begin position="194"/>
        <end position="221"/>
    </location>
</feature>
<gene>
    <name evidence="2" type="ORF">GCM10025874_10170</name>
</gene>
<dbReference type="InterPro" id="IPR003673">
    <property type="entry name" value="CoA-Trfase_fam_III"/>
</dbReference>
<dbReference type="Proteomes" id="UP001157160">
    <property type="component" value="Unassembled WGS sequence"/>
</dbReference>
<dbReference type="InterPro" id="IPR023606">
    <property type="entry name" value="CoA-Trfase_III_dom_1_sf"/>
</dbReference>
<keyword evidence="3" id="KW-1185">Reference proteome</keyword>